<protein>
    <submittedName>
        <fullName evidence="1">PAS domain-containing protein</fullName>
    </submittedName>
</protein>
<dbReference type="Proteomes" id="UP001166293">
    <property type="component" value="Unassembled WGS sequence"/>
</dbReference>
<dbReference type="Pfam" id="PF07310">
    <property type="entry name" value="PAS_5"/>
    <property type="match status" value="1"/>
</dbReference>
<proteinExistence type="predicted"/>
<sequence>MSVDDTTDTAPRRGVISMLRRSAERQAAPLRLVERYWASLRGADAVPLRSQIDPRAIEGALDCAFLAERIAPNHARLRVAGRHLTDLMGMDVSGMPLSTLIAPQDRDGFGASLGRVFADPAVLRVSLRGEGGFGKPRLDAEMVVLPLRSDFGEVSRAIGVVATTGRIGRTPRRFRVDASEIVPAFGALSDSPATTETTPQTEPLRGLSEAHAPFRPAKPYLRVVVSND</sequence>
<evidence type="ECO:0000313" key="2">
    <source>
        <dbReference type="Proteomes" id="UP001166293"/>
    </source>
</evidence>
<accession>A0ABS6NA97</accession>
<evidence type="ECO:0000313" key="1">
    <source>
        <dbReference type="EMBL" id="MBV2360953.1"/>
    </source>
</evidence>
<comment type="caution">
    <text evidence="1">The sequence shown here is derived from an EMBL/GenBank/DDBJ whole genome shotgun (WGS) entry which is preliminary data.</text>
</comment>
<dbReference type="InterPro" id="IPR009922">
    <property type="entry name" value="DUF1457"/>
</dbReference>
<dbReference type="RefSeq" id="WP_217779294.1">
    <property type="nucleotide sequence ID" value="NZ_JAHRWL010000002.1"/>
</dbReference>
<dbReference type="EMBL" id="JAHRWL010000002">
    <property type="protein sequence ID" value="MBV2360953.1"/>
    <property type="molecule type" value="Genomic_DNA"/>
</dbReference>
<organism evidence="1 2">
    <name type="scientific">Thalassococcus arenae</name>
    <dbReference type="NCBI Taxonomy" id="2851652"/>
    <lineage>
        <taxon>Bacteria</taxon>
        <taxon>Pseudomonadati</taxon>
        <taxon>Pseudomonadota</taxon>
        <taxon>Alphaproteobacteria</taxon>
        <taxon>Rhodobacterales</taxon>
        <taxon>Roseobacteraceae</taxon>
        <taxon>Thalassococcus</taxon>
    </lineage>
</organism>
<keyword evidence="2" id="KW-1185">Reference proteome</keyword>
<name>A0ABS6NA97_9RHOB</name>
<reference evidence="1" key="1">
    <citation type="submission" date="2021-06" db="EMBL/GenBank/DDBJ databases">
        <title>Thalassococcus sp. CAU 1522 isolated from sea sand, Republic of Korea.</title>
        <authorList>
            <person name="Kim W."/>
        </authorList>
    </citation>
    <scope>NUCLEOTIDE SEQUENCE</scope>
    <source>
        <strain evidence="1">CAU 1522</strain>
    </source>
</reference>
<gene>
    <name evidence="1" type="ORF">KUH32_14395</name>
</gene>